<gene>
    <name evidence="1" type="ORF">SS50377_13838</name>
    <name evidence="2" type="ORF">SS50377_23504</name>
</gene>
<accession>V6LNJ3</accession>
<dbReference type="VEuPathDB" id="GiardiaDB:SS50377_23504"/>
<reference evidence="1 2" key="1">
    <citation type="journal article" date="2014" name="PLoS Genet.">
        <title>The Genome of Spironucleus salmonicida Highlights a Fish Pathogen Adapted to Fluctuating Environments.</title>
        <authorList>
            <person name="Xu F."/>
            <person name="Jerlstrom-Hultqvist J."/>
            <person name="Einarsson E."/>
            <person name="Astvaldsson A."/>
            <person name="Svard S.G."/>
            <person name="Andersson J.O."/>
        </authorList>
    </citation>
    <scope>NUCLEOTIDE SEQUENCE</scope>
    <source>
        <strain evidence="2">ATCC 50377</strain>
    </source>
</reference>
<dbReference type="Proteomes" id="UP000018208">
    <property type="component" value="Unassembled WGS sequence"/>
</dbReference>
<proteinExistence type="predicted"/>
<evidence type="ECO:0000313" key="2">
    <source>
        <dbReference type="EMBL" id="KAH0573570.1"/>
    </source>
</evidence>
<dbReference type="EMBL" id="KI546083">
    <property type="protein sequence ID" value="EST46242.1"/>
    <property type="molecule type" value="Genomic_DNA"/>
</dbReference>
<protein>
    <submittedName>
        <fullName evidence="1">Uncharacterized protein</fullName>
    </submittedName>
</protein>
<keyword evidence="3" id="KW-1185">Reference proteome</keyword>
<evidence type="ECO:0000313" key="3">
    <source>
        <dbReference type="Proteomes" id="UP000018208"/>
    </source>
</evidence>
<dbReference type="AlphaFoldDB" id="V6LNJ3"/>
<sequence>MDFIFDILGQDIVDLPASRALHFQEITPKYNFYSIEEANLHCFTKQITQLREVYTSKHDILLYQAAQLDISIFAFLISAQQDTSQFQKLFVKLLVLIHLQIKDISEYLHQQVNFLSNDSFKDLTFYLLNDPNYNVDNQSIKQLMSFKKYFKTLNSQILFFYQQAECQPIKSDFVQSLESGILKDLRASISAIIISQEAGLQQGMKMIFNINNYDLKLAILGEILFRFQQKEKLQLLNDIFDQKLTGLDSDYQDLEFFLPFINKESMYNLSPTRHVKETLKLYLQNILQIDEFALPFSQFIFAVFPETFQ</sequence>
<name>V6LNJ3_9EUKA</name>
<organism evidence="1">
    <name type="scientific">Spironucleus salmonicida</name>
    <dbReference type="NCBI Taxonomy" id="348837"/>
    <lineage>
        <taxon>Eukaryota</taxon>
        <taxon>Metamonada</taxon>
        <taxon>Diplomonadida</taxon>
        <taxon>Hexamitidae</taxon>
        <taxon>Hexamitinae</taxon>
        <taxon>Spironucleus</taxon>
    </lineage>
</organism>
<evidence type="ECO:0000313" key="1">
    <source>
        <dbReference type="EMBL" id="EST46242.1"/>
    </source>
</evidence>
<reference evidence="2" key="2">
    <citation type="submission" date="2020-12" db="EMBL/GenBank/DDBJ databases">
        <title>New Spironucleus salmonicida genome in near-complete chromosomes.</title>
        <authorList>
            <person name="Xu F."/>
            <person name="Kurt Z."/>
            <person name="Jimenez-Gonzalez A."/>
            <person name="Astvaldsson A."/>
            <person name="Andersson J.O."/>
            <person name="Svard S.G."/>
        </authorList>
    </citation>
    <scope>NUCLEOTIDE SEQUENCE</scope>
    <source>
        <strain evidence="2">ATCC 50377</strain>
    </source>
</reference>
<dbReference type="EMBL" id="AUWU02000004">
    <property type="protein sequence ID" value="KAH0573570.1"/>
    <property type="molecule type" value="Genomic_DNA"/>
</dbReference>